<organism evidence="2 3">
    <name type="scientific">Pseudaquabacterium inlustre</name>
    <dbReference type="NCBI Taxonomy" id="2984192"/>
    <lineage>
        <taxon>Bacteria</taxon>
        <taxon>Pseudomonadati</taxon>
        <taxon>Pseudomonadota</taxon>
        <taxon>Betaproteobacteria</taxon>
        <taxon>Burkholderiales</taxon>
        <taxon>Sphaerotilaceae</taxon>
        <taxon>Pseudaquabacterium</taxon>
    </lineage>
</organism>
<dbReference type="InterPro" id="IPR002645">
    <property type="entry name" value="STAS_dom"/>
</dbReference>
<dbReference type="Proteomes" id="UP001365405">
    <property type="component" value="Unassembled WGS sequence"/>
</dbReference>
<reference evidence="2 3" key="1">
    <citation type="submission" date="2024-04" db="EMBL/GenBank/DDBJ databases">
        <title>Novel species of the genus Ideonella isolated from streams.</title>
        <authorList>
            <person name="Lu H."/>
        </authorList>
    </citation>
    <scope>NUCLEOTIDE SEQUENCE [LARGE SCALE GENOMIC DNA]</scope>
    <source>
        <strain evidence="2 3">DXS22W</strain>
    </source>
</reference>
<name>A0ABU9CFG9_9BURK</name>
<dbReference type="PANTHER" id="PTHR35849">
    <property type="entry name" value="BLR2341 PROTEIN"/>
    <property type="match status" value="1"/>
</dbReference>
<dbReference type="CDD" id="cd07043">
    <property type="entry name" value="STAS_anti-anti-sigma_factors"/>
    <property type="match status" value="1"/>
</dbReference>
<dbReference type="RefSeq" id="WP_341410303.1">
    <property type="nucleotide sequence ID" value="NZ_JBBUTH010000004.1"/>
</dbReference>
<dbReference type="SUPFAM" id="SSF52091">
    <property type="entry name" value="SpoIIaa-like"/>
    <property type="match status" value="1"/>
</dbReference>
<accession>A0ABU9CFG9</accession>
<sequence>MPAALRLDGELTIPQAAAVRERLLAVLDTAPDGLLLDLGEVEAFDSAGLQLLLATRHSLAERGLALTLTACSRPVADALRVYGLQALLPAPGDAQPAPAEAPVDPEAAT</sequence>
<dbReference type="Pfam" id="PF13466">
    <property type="entry name" value="STAS_2"/>
    <property type="match status" value="1"/>
</dbReference>
<evidence type="ECO:0000259" key="1">
    <source>
        <dbReference type="PROSITE" id="PS50801"/>
    </source>
</evidence>
<dbReference type="PANTHER" id="PTHR35849:SF2">
    <property type="entry name" value="BLR2341 PROTEIN"/>
    <property type="match status" value="1"/>
</dbReference>
<gene>
    <name evidence="2" type="ORF">AACH10_10320</name>
</gene>
<evidence type="ECO:0000313" key="3">
    <source>
        <dbReference type="Proteomes" id="UP001365405"/>
    </source>
</evidence>
<comment type="caution">
    <text evidence="2">The sequence shown here is derived from an EMBL/GenBank/DDBJ whole genome shotgun (WGS) entry which is preliminary data.</text>
</comment>
<evidence type="ECO:0000313" key="2">
    <source>
        <dbReference type="EMBL" id="MEK8050634.1"/>
    </source>
</evidence>
<dbReference type="Gene3D" id="3.30.750.24">
    <property type="entry name" value="STAS domain"/>
    <property type="match status" value="1"/>
</dbReference>
<protein>
    <submittedName>
        <fullName evidence="2">STAS domain-containing protein</fullName>
    </submittedName>
</protein>
<dbReference type="InterPro" id="IPR036513">
    <property type="entry name" value="STAS_dom_sf"/>
</dbReference>
<dbReference type="EMBL" id="JBBUTH010000004">
    <property type="protein sequence ID" value="MEK8050634.1"/>
    <property type="molecule type" value="Genomic_DNA"/>
</dbReference>
<keyword evidence="3" id="KW-1185">Reference proteome</keyword>
<feature type="domain" description="STAS" evidence="1">
    <location>
        <begin position="1"/>
        <end position="84"/>
    </location>
</feature>
<dbReference type="InterPro" id="IPR052746">
    <property type="entry name" value="MlaB_ABC_Transporter"/>
</dbReference>
<proteinExistence type="predicted"/>
<dbReference type="PROSITE" id="PS50801">
    <property type="entry name" value="STAS"/>
    <property type="match status" value="1"/>
</dbReference>
<dbReference type="InterPro" id="IPR058548">
    <property type="entry name" value="MlaB-like_STAS"/>
</dbReference>